<dbReference type="InterPro" id="IPR029058">
    <property type="entry name" value="AB_hydrolase_fold"/>
</dbReference>
<name>A0A1X9N6T4_9GAMM</name>
<feature type="domain" description="Peptidase S9 prolyl oligopeptidase catalytic" evidence="1">
    <location>
        <begin position="8"/>
        <end position="139"/>
    </location>
</feature>
<accession>A0A1X9N6T4</accession>
<dbReference type="AlphaFoldDB" id="A0A1X9N6T4"/>
<proteinExistence type="predicted"/>
<dbReference type="SUPFAM" id="SSF53474">
    <property type="entry name" value="alpha/beta-Hydrolases"/>
    <property type="match status" value="1"/>
</dbReference>
<protein>
    <recommendedName>
        <fullName evidence="1">Peptidase S9 prolyl oligopeptidase catalytic domain-containing protein</fullName>
    </recommendedName>
</protein>
<keyword evidence="3" id="KW-1185">Reference proteome</keyword>
<sequence>MRFRFNKEDCVAGIEQLAARHSYIDLQRVGVVEFCSIPTAVAGLLLYPEFYSVGVSINAQLDSRLFASIGTQDEGYPELADFADRLEGKLLLIHGMLEDVIPPAMCFRLVEALQQANKSFDMLLLPNLGHSCSSYTIQRSWEYVVRHLLGEEPPKGFKLESSFG</sequence>
<dbReference type="GO" id="GO:0006508">
    <property type="term" value="P:proteolysis"/>
    <property type="evidence" value="ECO:0007669"/>
    <property type="project" value="InterPro"/>
</dbReference>
<dbReference type="STRING" id="716816.BST96_06590"/>
<dbReference type="RefSeq" id="WP_169713934.1">
    <property type="nucleotide sequence ID" value="NZ_CP019343.1"/>
</dbReference>
<organism evidence="2 3">
    <name type="scientific">Oceanicoccus sagamiensis</name>
    <dbReference type="NCBI Taxonomy" id="716816"/>
    <lineage>
        <taxon>Bacteria</taxon>
        <taxon>Pseudomonadati</taxon>
        <taxon>Pseudomonadota</taxon>
        <taxon>Gammaproteobacteria</taxon>
        <taxon>Cellvibrionales</taxon>
        <taxon>Spongiibacteraceae</taxon>
        <taxon>Oceanicoccus</taxon>
    </lineage>
</organism>
<dbReference type="GO" id="GO:0008236">
    <property type="term" value="F:serine-type peptidase activity"/>
    <property type="evidence" value="ECO:0007669"/>
    <property type="project" value="InterPro"/>
</dbReference>
<evidence type="ECO:0000313" key="2">
    <source>
        <dbReference type="EMBL" id="ARN73808.1"/>
    </source>
</evidence>
<dbReference type="KEGG" id="osg:BST96_06590"/>
<evidence type="ECO:0000259" key="1">
    <source>
        <dbReference type="Pfam" id="PF00326"/>
    </source>
</evidence>
<dbReference type="Gene3D" id="3.40.50.1820">
    <property type="entry name" value="alpha/beta hydrolase"/>
    <property type="match status" value="1"/>
</dbReference>
<dbReference type="Proteomes" id="UP000193450">
    <property type="component" value="Chromosome"/>
</dbReference>
<evidence type="ECO:0000313" key="3">
    <source>
        <dbReference type="Proteomes" id="UP000193450"/>
    </source>
</evidence>
<gene>
    <name evidence="2" type="ORF">BST96_06590</name>
</gene>
<dbReference type="InterPro" id="IPR001375">
    <property type="entry name" value="Peptidase_S9_cat"/>
</dbReference>
<reference evidence="2 3" key="1">
    <citation type="submission" date="2016-11" db="EMBL/GenBank/DDBJ databases">
        <title>Trade-off between light-utilization and light-protection in marine flavobacteria.</title>
        <authorList>
            <person name="Kumagai Y."/>
        </authorList>
    </citation>
    <scope>NUCLEOTIDE SEQUENCE [LARGE SCALE GENOMIC DNA]</scope>
    <source>
        <strain evidence="2 3">NBRC 107125</strain>
    </source>
</reference>
<dbReference type="Pfam" id="PF00326">
    <property type="entry name" value="Peptidase_S9"/>
    <property type="match status" value="1"/>
</dbReference>
<dbReference type="EMBL" id="CP019343">
    <property type="protein sequence ID" value="ARN73808.1"/>
    <property type="molecule type" value="Genomic_DNA"/>
</dbReference>